<dbReference type="AlphaFoldDB" id="A0A1G7FAT5"/>
<proteinExistence type="predicted"/>
<organism evidence="4 5">
    <name type="scientific">Desulfuromonas thiophila</name>
    <dbReference type="NCBI Taxonomy" id="57664"/>
    <lineage>
        <taxon>Bacteria</taxon>
        <taxon>Pseudomonadati</taxon>
        <taxon>Thermodesulfobacteriota</taxon>
        <taxon>Desulfuromonadia</taxon>
        <taxon>Desulfuromonadales</taxon>
        <taxon>Desulfuromonadaceae</taxon>
        <taxon>Desulfuromonas</taxon>
    </lineage>
</organism>
<dbReference type="GO" id="GO:0004803">
    <property type="term" value="F:transposase activity"/>
    <property type="evidence" value="ECO:0007669"/>
    <property type="project" value="InterPro"/>
</dbReference>
<evidence type="ECO:0000313" key="5">
    <source>
        <dbReference type="Proteomes" id="UP000243205"/>
    </source>
</evidence>
<feature type="region of interest" description="Disordered" evidence="1">
    <location>
        <begin position="151"/>
        <end position="197"/>
    </location>
</feature>
<dbReference type="InterPro" id="IPR008490">
    <property type="entry name" value="Transposase_InsH_N"/>
</dbReference>
<feature type="domain" description="Transposase InsH N-terminal" evidence="3">
    <location>
        <begin position="33"/>
        <end position="119"/>
    </location>
</feature>
<evidence type="ECO:0000256" key="1">
    <source>
        <dbReference type="SAM" id="MobiDB-lite"/>
    </source>
</evidence>
<sequence length="368" mass="41127">MKLKAKVSWLMGTVQQSLFPYLDENLPDPLTKPEKRLVKILELVQIEKHVPVSRCRQWLGRPIKERETIARAFVAKAFLRYQHTSSLRNALLSCPNLRMICGFSKRHEVPSESTFSRAFAEYAKAGLGTIVHDTLVTEHLGTELIGHISRDSTALAGREKPAKKVKPPKTAKKRGRPAKGEVRPPVEPKRLERQRNQTAEEALAELPKACDRGVKKNAQGYTQTWNGYKLHLDVNDCGLPISAVLTSASLHDSQVAIPMMKLSAAKVTSCYDLMDAAYDAAQIWEQSKELGHVPIIDRNPRGQGIVPMAPHEAVRYNERSSAERCNGRFKDEFGGRSIQVRGPDKVMMHAMFGIVTLFADQLLKVTGC</sequence>
<dbReference type="RefSeq" id="WP_216095224.1">
    <property type="nucleotide sequence ID" value="NZ_FNAQ01000038.1"/>
</dbReference>
<feature type="domain" description="Transposase IS4-like" evidence="2">
    <location>
        <begin position="222"/>
        <end position="352"/>
    </location>
</feature>
<evidence type="ECO:0000259" key="2">
    <source>
        <dbReference type="Pfam" id="PF01609"/>
    </source>
</evidence>
<dbReference type="InterPro" id="IPR002559">
    <property type="entry name" value="Transposase_11"/>
</dbReference>
<evidence type="ECO:0000313" key="4">
    <source>
        <dbReference type="EMBL" id="SDE73058.1"/>
    </source>
</evidence>
<dbReference type="Proteomes" id="UP000243205">
    <property type="component" value="Unassembled WGS sequence"/>
</dbReference>
<evidence type="ECO:0000259" key="3">
    <source>
        <dbReference type="Pfam" id="PF05598"/>
    </source>
</evidence>
<gene>
    <name evidence="4" type="ORF">SAMN05661003_1381</name>
</gene>
<dbReference type="GO" id="GO:0006313">
    <property type="term" value="P:DNA transposition"/>
    <property type="evidence" value="ECO:0007669"/>
    <property type="project" value="InterPro"/>
</dbReference>
<dbReference type="EMBL" id="FNAQ01000038">
    <property type="protein sequence ID" value="SDE73058.1"/>
    <property type="molecule type" value="Genomic_DNA"/>
</dbReference>
<feature type="compositionally biased region" description="Basic residues" evidence="1">
    <location>
        <begin position="163"/>
        <end position="177"/>
    </location>
</feature>
<dbReference type="GO" id="GO:0003677">
    <property type="term" value="F:DNA binding"/>
    <property type="evidence" value="ECO:0007669"/>
    <property type="project" value="InterPro"/>
</dbReference>
<protein>
    <submittedName>
        <fullName evidence="4">Transposase domain</fullName>
    </submittedName>
</protein>
<accession>A0A1G7FAT5</accession>
<keyword evidence="5" id="KW-1185">Reference proteome</keyword>
<name>A0A1G7FAT5_9BACT</name>
<dbReference type="Pfam" id="PF01609">
    <property type="entry name" value="DDE_Tnp_1"/>
    <property type="match status" value="1"/>
</dbReference>
<feature type="compositionally biased region" description="Basic and acidic residues" evidence="1">
    <location>
        <begin position="178"/>
        <end position="195"/>
    </location>
</feature>
<dbReference type="Pfam" id="PF05598">
    <property type="entry name" value="DUF772"/>
    <property type="match status" value="1"/>
</dbReference>
<reference evidence="5" key="1">
    <citation type="submission" date="2016-10" db="EMBL/GenBank/DDBJ databases">
        <authorList>
            <person name="Varghese N."/>
            <person name="Submissions S."/>
        </authorList>
    </citation>
    <scope>NUCLEOTIDE SEQUENCE [LARGE SCALE GENOMIC DNA]</scope>
    <source>
        <strain evidence="5">DSM 8987</strain>
    </source>
</reference>